<name>A0A918B8Q5_9ACTN</name>
<dbReference type="EMBL" id="BMQK01000002">
    <property type="protein sequence ID" value="GGQ44898.1"/>
    <property type="molecule type" value="Genomic_DNA"/>
</dbReference>
<dbReference type="Proteomes" id="UP000620156">
    <property type="component" value="Unassembled WGS sequence"/>
</dbReference>
<proteinExistence type="predicted"/>
<dbReference type="AlphaFoldDB" id="A0A918B8Q5"/>
<reference evidence="2" key="1">
    <citation type="journal article" date="2014" name="Int. J. Syst. Evol. Microbiol.">
        <title>Complete genome sequence of Corynebacterium casei LMG S-19264T (=DSM 44701T), isolated from a smear-ripened cheese.</title>
        <authorList>
            <consortium name="US DOE Joint Genome Institute (JGI-PGF)"/>
            <person name="Walter F."/>
            <person name="Albersmeier A."/>
            <person name="Kalinowski J."/>
            <person name="Ruckert C."/>
        </authorList>
    </citation>
    <scope>NUCLEOTIDE SEQUENCE</scope>
    <source>
        <strain evidence="2">JCM 3131</strain>
    </source>
</reference>
<dbReference type="RefSeq" id="WP_189215593.1">
    <property type="nucleotide sequence ID" value="NZ_BMQK01000002.1"/>
</dbReference>
<gene>
    <name evidence="2" type="ORF">GCM10010145_11960</name>
</gene>
<evidence type="ECO:0000256" key="1">
    <source>
        <dbReference type="SAM" id="MobiDB-lite"/>
    </source>
</evidence>
<sequence>MTNRNSGEVVQGPMTSDGPSVEELRAARPGSTGGFYHRGERGPLDCAVIWGEVVAGDGTVTDDQMAEVRKAAAIGADSRHAAQVAKSFTERRDPMTGQAIRTYEDGRSELVDESRPDHRWRGCA</sequence>
<evidence type="ECO:0000313" key="3">
    <source>
        <dbReference type="Proteomes" id="UP000620156"/>
    </source>
</evidence>
<accession>A0A918B8Q5</accession>
<keyword evidence="3" id="KW-1185">Reference proteome</keyword>
<feature type="region of interest" description="Disordered" evidence="1">
    <location>
        <begin position="1"/>
        <end position="38"/>
    </location>
</feature>
<comment type="caution">
    <text evidence="2">The sequence shown here is derived from an EMBL/GenBank/DDBJ whole genome shotgun (WGS) entry which is preliminary data.</text>
</comment>
<evidence type="ECO:0000313" key="2">
    <source>
        <dbReference type="EMBL" id="GGQ44898.1"/>
    </source>
</evidence>
<organism evidence="2 3">
    <name type="scientific">Streptomyces ruber</name>
    <dbReference type="NCBI Taxonomy" id="83378"/>
    <lineage>
        <taxon>Bacteria</taxon>
        <taxon>Bacillati</taxon>
        <taxon>Actinomycetota</taxon>
        <taxon>Actinomycetes</taxon>
        <taxon>Kitasatosporales</taxon>
        <taxon>Streptomycetaceae</taxon>
        <taxon>Streptomyces</taxon>
    </lineage>
</organism>
<protein>
    <submittedName>
        <fullName evidence="2">Uncharacterized protein</fullName>
    </submittedName>
</protein>
<reference evidence="2" key="2">
    <citation type="submission" date="2020-09" db="EMBL/GenBank/DDBJ databases">
        <authorList>
            <person name="Sun Q."/>
            <person name="Ohkuma M."/>
        </authorList>
    </citation>
    <scope>NUCLEOTIDE SEQUENCE</scope>
    <source>
        <strain evidence="2">JCM 3131</strain>
    </source>
</reference>
<feature type="compositionally biased region" description="Polar residues" evidence="1">
    <location>
        <begin position="1"/>
        <end position="18"/>
    </location>
</feature>